<keyword evidence="2" id="KW-1185">Reference proteome</keyword>
<gene>
    <name evidence="1" type="ORF">G293_02170</name>
</gene>
<proteinExistence type="predicted"/>
<reference evidence="1 2" key="1">
    <citation type="journal article" date="2015" name="Genome Announc.">
        <title>Complete Genome Sequence of 'Candidatus Liberibacter africanus,' a Bacterium Associated with Citrus Huanglongbing.</title>
        <authorList>
            <person name="Lin H."/>
            <person name="Pietersen G."/>
            <person name="Han C."/>
            <person name="Read D.A."/>
            <person name="Lou B."/>
            <person name="Gupta G."/>
            <person name="Civerolo E.L."/>
        </authorList>
    </citation>
    <scope>NUCLEOTIDE SEQUENCE [LARGE SCALE GENOMIC DNA]</scope>
    <source>
        <strain evidence="1 2">PTSAPSY</strain>
    </source>
</reference>
<evidence type="ECO:0000313" key="2">
    <source>
        <dbReference type="Proteomes" id="UP000035503"/>
    </source>
</evidence>
<sequence length="107" mass="11656">MAKKTTNQWLGEGLSSVFSGASTGLMTANPWGALGGAVIGAGKTFVDYLFSGDEDEDKKEESIVAQPAYTLTKEEQEREGLWMDKHTYSRSKRRSSLFSGLYSGGYS</sequence>
<dbReference type="KEGG" id="lau:G293_02170"/>
<organism evidence="1 2">
    <name type="scientific">Candidatus Liberibacter africanus PTSAPSY</name>
    <dbReference type="NCBI Taxonomy" id="1277257"/>
    <lineage>
        <taxon>Bacteria</taxon>
        <taxon>Pseudomonadati</taxon>
        <taxon>Pseudomonadota</taxon>
        <taxon>Alphaproteobacteria</taxon>
        <taxon>Hyphomicrobiales</taxon>
        <taxon>Rhizobiaceae</taxon>
        <taxon>Liberibacter</taxon>
    </lineage>
</organism>
<dbReference type="Proteomes" id="UP000035503">
    <property type="component" value="Chromosome"/>
</dbReference>
<protein>
    <submittedName>
        <fullName evidence="1">Uncharacterized protein</fullName>
    </submittedName>
</protein>
<dbReference type="STRING" id="1277257.G293_02170"/>
<evidence type="ECO:0000313" key="1">
    <source>
        <dbReference type="EMBL" id="AKK20066.1"/>
    </source>
</evidence>
<name>A0A0G3I2G1_LIBAF</name>
<dbReference type="EMBL" id="CP004021">
    <property type="protein sequence ID" value="AKK20066.1"/>
    <property type="molecule type" value="Genomic_DNA"/>
</dbReference>
<dbReference type="PATRIC" id="fig|1277257.4.peg.468"/>
<dbReference type="RefSeq" id="WP_047264110.1">
    <property type="nucleotide sequence ID" value="NZ_CP004021.1"/>
</dbReference>
<dbReference type="AlphaFoldDB" id="A0A0G3I2G1"/>
<accession>A0A0G3I2G1</accession>